<feature type="transmembrane region" description="Helical" evidence="1">
    <location>
        <begin position="101"/>
        <end position="119"/>
    </location>
</feature>
<name>A0AAD9TG84_9ROSI</name>
<sequence>MYHLYMENPELYTIDRLAKDFGVAKGSAHIALFAQHICQNPPWLKSSASHGGEIHRLPLTGIMKADLERWSVSSNAMAEEKKIGMEYRNRMSNKMSSRRHLYFWCSLSLPIFLLVLARAHGT</sequence>
<evidence type="ECO:0000256" key="1">
    <source>
        <dbReference type="SAM" id="Phobius"/>
    </source>
</evidence>
<dbReference type="AlphaFoldDB" id="A0AAD9TG84"/>
<dbReference type="EMBL" id="JANJYI010000009">
    <property type="protein sequence ID" value="KAK2635029.1"/>
    <property type="molecule type" value="Genomic_DNA"/>
</dbReference>
<accession>A0AAD9TG84</accession>
<protein>
    <submittedName>
        <fullName evidence="2">Uncharacterized protein</fullName>
    </submittedName>
</protein>
<gene>
    <name evidence="2" type="ORF">Ddye_029821</name>
</gene>
<reference evidence="2" key="1">
    <citation type="journal article" date="2023" name="Plant J.">
        <title>Genome sequences and population genomics provide insights into the demographic history, inbreeding, and mutation load of two 'living fossil' tree species of Dipteronia.</title>
        <authorList>
            <person name="Feng Y."/>
            <person name="Comes H.P."/>
            <person name="Chen J."/>
            <person name="Zhu S."/>
            <person name="Lu R."/>
            <person name="Zhang X."/>
            <person name="Li P."/>
            <person name="Qiu J."/>
            <person name="Olsen K.M."/>
            <person name="Qiu Y."/>
        </authorList>
    </citation>
    <scope>NUCLEOTIDE SEQUENCE</scope>
    <source>
        <strain evidence="2">KIB01</strain>
    </source>
</reference>
<dbReference type="Proteomes" id="UP001280121">
    <property type="component" value="Unassembled WGS sequence"/>
</dbReference>
<keyword evidence="1" id="KW-0812">Transmembrane</keyword>
<keyword evidence="1" id="KW-0472">Membrane</keyword>
<evidence type="ECO:0000313" key="3">
    <source>
        <dbReference type="Proteomes" id="UP001280121"/>
    </source>
</evidence>
<keyword evidence="3" id="KW-1185">Reference proteome</keyword>
<proteinExistence type="predicted"/>
<organism evidence="2 3">
    <name type="scientific">Dipteronia dyeriana</name>
    <dbReference type="NCBI Taxonomy" id="168575"/>
    <lineage>
        <taxon>Eukaryota</taxon>
        <taxon>Viridiplantae</taxon>
        <taxon>Streptophyta</taxon>
        <taxon>Embryophyta</taxon>
        <taxon>Tracheophyta</taxon>
        <taxon>Spermatophyta</taxon>
        <taxon>Magnoliopsida</taxon>
        <taxon>eudicotyledons</taxon>
        <taxon>Gunneridae</taxon>
        <taxon>Pentapetalae</taxon>
        <taxon>rosids</taxon>
        <taxon>malvids</taxon>
        <taxon>Sapindales</taxon>
        <taxon>Sapindaceae</taxon>
        <taxon>Hippocastanoideae</taxon>
        <taxon>Acereae</taxon>
        <taxon>Dipteronia</taxon>
    </lineage>
</organism>
<comment type="caution">
    <text evidence="2">The sequence shown here is derived from an EMBL/GenBank/DDBJ whole genome shotgun (WGS) entry which is preliminary data.</text>
</comment>
<evidence type="ECO:0000313" key="2">
    <source>
        <dbReference type="EMBL" id="KAK2635029.1"/>
    </source>
</evidence>
<keyword evidence="1" id="KW-1133">Transmembrane helix</keyword>